<keyword evidence="5 7" id="KW-1133">Transmembrane helix</keyword>
<dbReference type="OrthoDB" id="9787815at2"/>
<feature type="transmembrane region" description="Helical" evidence="7">
    <location>
        <begin position="12"/>
        <end position="35"/>
    </location>
</feature>
<dbReference type="PANTHER" id="PTHR12778:SF10">
    <property type="entry name" value="MAJOR FACILITATOR SUPERFAMILY DOMAIN-CONTAINING PROTEIN 3"/>
    <property type="match status" value="1"/>
</dbReference>
<evidence type="ECO:0000256" key="6">
    <source>
        <dbReference type="ARBA" id="ARBA00023136"/>
    </source>
</evidence>
<evidence type="ECO:0000256" key="4">
    <source>
        <dbReference type="ARBA" id="ARBA00022692"/>
    </source>
</evidence>
<dbReference type="SUPFAM" id="SSF103473">
    <property type="entry name" value="MFS general substrate transporter"/>
    <property type="match status" value="1"/>
</dbReference>
<evidence type="ECO:0000256" key="2">
    <source>
        <dbReference type="ARBA" id="ARBA00008335"/>
    </source>
</evidence>
<comment type="subcellular location">
    <subcellularLocation>
        <location evidence="1">Membrane</location>
        <topology evidence="1">Multi-pass membrane protein</topology>
    </subcellularLocation>
</comment>
<keyword evidence="6 7" id="KW-0472">Membrane</keyword>
<name>A0A4Q7DKV8_9PROT</name>
<feature type="transmembrane region" description="Helical" evidence="7">
    <location>
        <begin position="55"/>
        <end position="73"/>
    </location>
</feature>
<reference evidence="8 9" key="1">
    <citation type="submission" date="2018-10" db="EMBL/GenBank/DDBJ databases">
        <title>An updated phylogeny of the Alphaproteobacteria reveals that the parasitic Rickettsiales and Holosporales have independent origins.</title>
        <authorList>
            <person name="Munoz-Gomez S.A."/>
            <person name="Hess S."/>
            <person name="Burger G."/>
            <person name="Lang B.F."/>
            <person name="Susko E."/>
            <person name="Slamovits C.H."/>
            <person name="Roger A.J."/>
        </authorList>
    </citation>
    <scope>NUCLEOTIDE SEQUENCE [LARGE SCALE GENOMIC DNA]</scope>
    <source>
        <strain evidence="8">HOLO01</strain>
    </source>
</reference>
<gene>
    <name evidence="8" type="ORF">EQU50_00120</name>
</gene>
<keyword evidence="3" id="KW-0813">Transport</keyword>
<feature type="transmembrane region" description="Helical" evidence="7">
    <location>
        <begin position="274"/>
        <end position="294"/>
    </location>
</feature>
<dbReference type="Pfam" id="PF07690">
    <property type="entry name" value="MFS_1"/>
    <property type="match status" value="1"/>
</dbReference>
<feature type="transmembrane region" description="Helical" evidence="7">
    <location>
        <begin position="178"/>
        <end position="198"/>
    </location>
</feature>
<comment type="similarity">
    <text evidence="2">Belongs to the major facilitator superfamily.</text>
</comment>
<feature type="transmembrane region" description="Helical" evidence="7">
    <location>
        <begin position="106"/>
        <end position="128"/>
    </location>
</feature>
<dbReference type="AlphaFoldDB" id="A0A4Q7DKV8"/>
<dbReference type="InterPro" id="IPR004752">
    <property type="entry name" value="AmpG_permease/AT-1"/>
</dbReference>
<dbReference type="Proteomes" id="UP000293550">
    <property type="component" value="Unassembled WGS sequence"/>
</dbReference>
<evidence type="ECO:0000256" key="7">
    <source>
        <dbReference type="SAM" id="Phobius"/>
    </source>
</evidence>
<keyword evidence="4 7" id="KW-0812">Transmembrane</keyword>
<dbReference type="Gene3D" id="1.20.1250.20">
    <property type="entry name" value="MFS general substrate transporter like domains"/>
    <property type="match status" value="1"/>
</dbReference>
<protein>
    <submittedName>
        <fullName evidence="8">MFS transporter</fullName>
    </submittedName>
</protein>
<dbReference type="GO" id="GO:0022857">
    <property type="term" value="F:transmembrane transporter activity"/>
    <property type="evidence" value="ECO:0007669"/>
    <property type="project" value="InterPro"/>
</dbReference>
<keyword evidence="9" id="KW-1185">Reference proteome</keyword>
<sequence>MLRLYFNRHLFVLLALGFSSGVPFLLILSTLSFWLSESHLSKSLLGLLMITSLPYSLKFLFAPFIETLVIPFLTRKLGPYKSWGLLSQIALVASIIALGHCHPAQNLLLCAVLSLFISFFSAIQDIVIDSYRLSLLSLSKGSKDLLGPGAAMESIGFRLGMLMSGAGTLYLAAIFDWATAYTFTAMTVGIGMAAFITITPPQTSNNRTISNLPKNNLQGLNQCWKTLFNQPYFWSLVGFIMCFKIADTVLNSMSAPFLFELGFTKIEYAQISKFFGISLMVVGGLTGGAVIQYLGLQQTVILCALVQTVSCLMFVVQGWAGHDMNILMITIGVESLCSGLTSTAFIAYLSHFCKGDFNVTQFLLLYSLGSFSRVVISALSGAFADIFGWTSLFFLASSACIPSVYYLMKVYKKKSKILPKFQTL</sequence>
<accession>A0A4Q7DKV8</accession>
<dbReference type="PANTHER" id="PTHR12778">
    <property type="entry name" value="SOLUTE CARRIER FAMILY 33 ACETYL-COA TRANSPORTER -RELATED"/>
    <property type="match status" value="1"/>
</dbReference>
<dbReference type="GO" id="GO:0016020">
    <property type="term" value="C:membrane"/>
    <property type="evidence" value="ECO:0007669"/>
    <property type="project" value="UniProtKB-SubCell"/>
</dbReference>
<evidence type="ECO:0000256" key="5">
    <source>
        <dbReference type="ARBA" id="ARBA00022989"/>
    </source>
</evidence>
<evidence type="ECO:0000313" key="8">
    <source>
        <dbReference type="EMBL" id="RZI47030.1"/>
    </source>
</evidence>
<organism evidence="8 9">
    <name type="scientific">Candidatus Finniella inopinata</name>
    <dbReference type="NCBI Taxonomy" id="1696036"/>
    <lineage>
        <taxon>Bacteria</taxon>
        <taxon>Pseudomonadati</taxon>
        <taxon>Pseudomonadota</taxon>
        <taxon>Alphaproteobacteria</taxon>
        <taxon>Holosporales</taxon>
        <taxon>Candidatus Paracaedibacteraceae</taxon>
        <taxon>Candidatus Finniella</taxon>
    </lineage>
</organism>
<feature type="transmembrane region" description="Helical" evidence="7">
    <location>
        <begin position="232"/>
        <end position="254"/>
    </location>
</feature>
<feature type="transmembrane region" description="Helical" evidence="7">
    <location>
        <begin position="386"/>
        <end position="408"/>
    </location>
</feature>
<dbReference type="InterPro" id="IPR011701">
    <property type="entry name" value="MFS"/>
</dbReference>
<evidence type="ECO:0000313" key="9">
    <source>
        <dbReference type="Proteomes" id="UP000293550"/>
    </source>
</evidence>
<comment type="caution">
    <text evidence="8">The sequence shown here is derived from an EMBL/GenBank/DDBJ whole genome shotgun (WGS) entry which is preliminary data.</text>
</comment>
<feature type="transmembrane region" description="Helical" evidence="7">
    <location>
        <begin position="80"/>
        <end position="100"/>
    </location>
</feature>
<feature type="transmembrane region" description="Helical" evidence="7">
    <location>
        <begin position="301"/>
        <end position="320"/>
    </location>
</feature>
<dbReference type="RefSeq" id="WP_130153143.1">
    <property type="nucleotide sequence ID" value="NZ_SCFB01000001.1"/>
</dbReference>
<evidence type="ECO:0000256" key="1">
    <source>
        <dbReference type="ARBA" id="ARBA00004141"/>
    </source>
</evidence>
<dbReference type="EMBL" id="SCFB01000001">
    <property type="protein sequence ID" value="RZI47030.1"/>
    <property type="molecule type" value="Genomic_DNA"/>
</dbReference>
<dbReference type="InterPro" id="IPR036259">
    <property type="entry name" value="MFS_trans_sf"/>
</dbReference>
<feature type="transmembrane region" description="Helical" evidence="7">
    <location>
        <begin position="362"/>
        <end position="380"/>
    </location>
</feature>
<feature type="transmembrane region" description="Helical" evidence="7">
    <location>
        <begin position="326"/>
        <end position="350"/>
    </location>
</feature>
<proteinExistence type="inferred from homology"/>
<evidence type="ECO:0000256" key="3">
    <source>
        <dbReference type="ARBA" id="ARBA00022448"/>
    </source>
</evidence>